<dbReference type="FunFam" id="3.40.47.10:FF:000010">
    <property type="entry name" value="Acetyl-CoA acetyltransferase (Thiolase)"/>
    <property type="match status" value="1"/>
</dbReference>
<evidence type="ECO:0000259" key="12">
    <source>
        <dbReference type="Pfam" id="PF02803"/>
    </source>
</evidence>
<dbReference type="CDD" id="cd00751">
    <property type="entry name" value="thiolase"/>
    <property type="match status" value="1"/>
</dbReference>
<dbReference type="EMBL" id="VAFM01000001">
    <property type="protein sequence ID" value="TKW62003.1"/>
    <property type="molecule type" value="Genomic_DNA"/>
</dbReference>
<dbReference type="Gene3D" id="3.40.47.10">
    <property type="match status" value="1"/>
</dbReference>
<dbReference type="PANTHER" id="PTHR43853:SF21">
    <property type="entry name" value="STEROID 3-KETOACYL-COA THIOLASE"/>
    <property type="match status" value="1"/>
</dbReference>
<comment type="pathway">
    <text evidence="7">Metabolic intermediate biosynthesis; (R)-mevalonate biosynthesis; (R)-mevalonate from acetyl-CoA: step 1/3.</text>
</comment>
<evidence type="ECO:0000256" key="7">
    <source>
        <dbReference type="ARBA" id="ARBA00037924"/>
    </source>
</evidence>
<keyword evidence="6 10" id="KW-0012">Acyltransferase</keyword>
<comment type="caution">
    <text evidence="13">The sequence shown here is derived from an EMBL/GenBank/DDBJ whole genome shotgun (WGS) entry which is preliminary data.</text>
</comment>
<name>A0A6N4R5Z9_BLAVI</name>
<feature type="active site" description="Proton acceptor" evidence="9">
    <location>
        <position position="338"/>
    </location>
</feature>
<comment type="pathway">
    <text evidence="2">Lipid metabolism.</text>
</comment>
<evidence type="ECO:0000256" key="10">
    <source>
        <dbReference type="RuleBase" id="RU003557"/>
    </source>
</evidence>
<dbReference type="PANTHER" id="PTHR43853">
    <property type="entry name" value="3-KETOACYL-COA THIOLASE, PEROXISOMAL"/>
    <property type="match status" value="1"/>
</dbReference>
<dbReference type="PROSITE" id="PS00098">
    <property type="entry name" value="THIOLASE_1"/>
    <property type="match status" value="1"/>
</dbReference>
<feature type="active site" description="Acyl-thioester intermediate" evidence="9">
    <location>
        <position position="94"/>
    </location>
</feature>
<dbReference type="InterPro" id="IPR050215">
    <property type="entry name" value="Thiolase-like_sf_Thiolase"/>
</dbReference>
<sequence length="382" mass="39476">MTHTAKTAVIVGYARTPFTPAHKGALVHTRADDMAAAVVKALLKRTKVKPADVEDLIVGCAFPEGEQGFNVARLIGFLAGLPQGVAGMTVNRFCGSSLQAVQIAAGAIATGAGEVFICAGVESMSRVPIGGFNPLPNPKLYEDMPEAYMGMGETAENVAKKFKISRADQDAFAVESQRKAGIAAAKGLLKDEIVPIETKHGTVTEDGCLRPDTTAAGLGDLKPAFDKDGSVTAGTSSPLTDGAAAVLVVSEEYAKKHKLPILARIVSFAVSGCAPEIMGMGPVDATRKALERAGLKLKDIDIIELNEAFAAQSLGVARTLKLDMDKVNIDGGAIALGHPLGATGARIVGKAASLLKRTKGNYALATQCIGGGQGIAMILEKA</sequence>
<dbReference type="GO" id="GO:0042619">
    <property type="term" value="P:poly-hydroxybutyrate biosynthetic process"/>
    <property type="evidence" value="ECO:0007669"/>
    <property type="project" value="UniProtKB-KW"/>
</dbReference>
<evidence type="ECO:0000256" key="5">
    <source>
        <dbReference type="ARBA" id="ARBA00022752"/>
    </source>
</evidence>
<dbReference type="Proteomes" id="UP000320948">
    <property type="component" value="Unassembled WGS sequence"/>
</dbReference>
<feature type="domain" description="Thiolase C-terminal" evidence="12">
    <location>
        <begin position="260"/>
        <end position="381"/>
    </location>
</feature>
<dbReference type="Pfam" id="PF00108">
    <property type="entry name" value="Thiolase_N"/>
    <property type="match status" value="1"/>
</dbReference>
<evidence type="ECO:0000256" key="2">
    <source>
        <dbReference type="ARBA" id="ARBA00005189"/>
    </source>
</evidence>
<dbReference type="GO" id="GO:0003988">
    <property type="term" value="F:acetyl-CoA C-acyltransferase activity"/>
    <property type="evidence" value="ECO:0007669"/>
    <property type="project" value="TreeGrafter"/>
</dbReference>
<dbReference type="Pfam" id="PF02803">
    <property type="entry name" value="Thiolase_C"/>
    <property type="match status" value="1"/>
</dbReference>
<reference evidence="13 14" key="1">
    <citation type="journal article" date="2017" name="Nat. Commun.">
        <title>In situ click chemistry generation of cyclooxygenase-2 inhibitors.</title>
        <authorList>
            <person name="Bhardwaj A."/>
            <person name="Kaur J."/>
            <person name="Wuest M."/>
            <person name="Wuest F."/>
        </authorList>
    </citation>
    <scope>NUCLEOTIDE SEQUENCE [LARGE SCALE GENOMIC DNA]</scope>
    <source>
        <strain evidence="13">S2_018_000_R2_106</strain>
    </source>
</reference>
<dbReference type="InterPro" id="IPR020615">
    <property type="entry name" value="Thiolase_acyl_enz_int_AS"/>
</dbReference>
<evidence type="ECO:0000259" key="11">
    <source>
        <dbReference type="Pfam" id="PF00108"/>
    </source>
</evidence>
<dbReference type="InterPro" id="IPR020617">
    <property type="entry name" value="Thiolase_C"/>
</dbReference>
<evidence type="ECO:0000256" key="4">
    <source>
        <dbReference type="ARBA" id="ARBA00022679"/>
    </source>
</evidence>
<gene>
    <name evidence="13" type="ORF">DI628_05120</name>
</gene>
<feature type="domain" description="Thiolase N-terminal" evidence="11">
    <location>
        <begin position="9"/>
        <end position="252"/>
    </location>
</feature>
<dbReference type="GO" id="GO:0005737">
    <property type="term" value="C:cytoplasm"/>
    <property type="evidence" value="ECO:0007669"/>
    <property type="project" value="UniProtKB-ARBA"/>
</dbReference>
<organism evidence="13 14">
    <name type="scientific">Blastochloris viridis</name>
    <name type="common">Rhodopseudomonas viridis</name>
    <dbReference type="NCBI Taxonomy" id="1079"/>
    <lineage>
        <taxon>Bacteria</taxon>
        <taxon>Pseudomonadati</taxon>
        <taxon>Pseudomonadota</taxon>
        <taxon>Alphaproteobacteria</taxon>
        <taxon>Hyphomicrobiales</taxon>
        <taxon>Blastochloridaceae</taxon>
        <taxon>Blastochloris</taxon>
    </lineage>
</organism>
<dbReference type="AlphaFoldDB" id="A0A6N4R5Z9"/>
<proteinExistence type="inferred from homology"/>
<dbReference type="InterPro" id="IPR020616">
    <property type="entry name" value="Thiolase_N"/>
</dbReference>
<accession>A0A6N4R5Z9</accession>
<dbReference type="InterPro" id="IPR020613">
    <property type="entry name" value="Thiolase_CS"/>
</dbReference>
<dbReference type="GO" id="GO:0006635">
    <property type="term" value="P:fatty acid beta-oxidation"/>
    <property type="evidence" value="ECO:0007669"/>
    <property type="project" value="TreeGrafter"/>
</dbReference>
<dbReference type="PIRSF" id="PIRSF000429">
    <property type="entry name" value="Ac-CoA_Ac_transf"/>
    <property type="match status" value="1"/>
</dbReference>
<comment type="similarity">
    <text evidence="3 10">Belongs to the thiolase-like superfamily. Thiolase family.</text>
</comment>
<dbReference type="GO" id="GO:0010124">
    <property type="term" value="P:phenylacetate catabolic process"/>
    <property type="evidence" value="ECO:0007669"/>
    <property type="project" value="TreeGrafter"/>
</dbReference>
<feature type="active site" description="Proton acceptor" evidence="9">
    <location>
        <position position="368"/>
    </location>
</feature>
<keyword evidence="5" id="KW-0583">PHB biosynthesis</keyword>
<evidence type="ECO:0000256" key="1">
    <source>
        <dbReference type="ARBA" id="ARBA00004683"/>
    </source>
</evidence>
<evidence type="ECO:0000256" key="3">
    <source>
        <dbReference type="ARBA" id="ARBA00010982"/>
    </source>
</evidence>
<evidence type="ECO:0000256" key="6">
    <source>
        <dbReference type="ARBA" id="ARBA00023315"/>
    </source>
</evidence>
<dbReference type="SUPFAM" id="SSF53901">
    <property type="entry name" value="Thiolase-like"/>
    <property type="match status" value="2"/>
</dbReference>
<evidence type="ECO:0000313" key="14">
    <source>
        <dbReference type="Proteomes" id="UP000320948"/>
    </source>
</evidence>
<evidence type="ECO:0000256" key="8">
    <source>
        <dbReference type="ARBA" id="ARBA00080155"/>
    </source>
</evidence>
<comment type="pathway">
    <text evidence="1">Biopolymer metabolism; poly-(R)-3-hydroxybutanoate biosynthesis.</text>
</comment>
<keyword evidence="4 10" id="KW-0808">Transferase</keyword>
<dbReference type="NCBIfam" id="TIGR01930">
    <property type="entry name" value="AcCoA-C-Actrans"/>
    <property type="match status" value="1"/>
</dbReference>
<dbReference type="PROSITE" id="PS00737">
    <property type="entry name" value="THIOLASE_2"/>
    <property type="match status" value="1"/>
</dbReference>
<dbReference type="InterPro" id="IPR016039">
    <property type="entry name" value="Thiolase-like"/>
</dbReference>
<dbReference type="InterPro" id="IPR002155">
    <property type="entry name" value="Thiolase"/>
</dbReference>
<evidence type="ECO:0000256" key="9">
    <source>
        <dbReference type="PIRSR" id="PIRSR000429-1"/>
    </source>
</evidence>
<evidence type="ECO:0000313" key="13">
    <source>
        <dbReference type="EMBL" id="TKW62003.1"/>
    </source>
</evidence>
<protein>
    <recommendedName>
        <fullName evidence="8">Beta-ketothiolase</fullName>
    </recommendedName>
</protein>